<reference evidence="6 7" key="1">
    <citation type="journal article" date="2011" name="J. Bacteriol.">
        <title>Complete genome of the cellulolytic ruminal bacterium Ruminococcus albus 7.</title>
        <authorList>
            <person name="Suen G."/>
            <person name="Stevenson D.M."/>
            <person name="Bruce D.C."/>
            <person name="Chertkov O."/>
            <person name="Copeland A."/>
            <person name="Cheng J.F."/>
            <person name="Detter C."/>
            <person name="Detter J.C."/>
            <person name="Goodwin L.A."/>
            <person name="Han C.S."/>
            <person name="Hauser L.J."/>
            <person name="Ivanova N.N."/>
            <person name="Kyrpides N.C."/>
            <person name="Land M.L."/>
            <person name="Lapidus A."/>
            <person name="Lucas S."/>
            <person name="Ovchinnikova G."/>
            <person name="Pitluck S."/>
            <person name="Tapia R."/>
            <person name="Woyke T."/>
            <person name="Boyum J."/>
            <person name="Mead D."/>
            <person name="Weimer P.J."/>
        </authorList>
    </citation>
    <scope>NUCLEOTIDE SEQUENCE [LARGE SCALE GENOMIC DNA]</scope>
    <source>
        <strain evidence="7">ATCC 27210 / DSM 20455 / JCM 14654 / NCDO 2250 / 7</strain>
    </source>
</reference>
<dbReference type="InterPro" id="IPR028082">
    <property type="entry name" value="Peripla_BP_I"/>
</dbReference>
<dbReference type="CDD" id="cd01392">
    <property type="entry name" value="HTH_LacI"/>
    <property type="match status" value="1"/>
</dbReference>
<evidence type="ECO:0000259" key="5">
    <source>
        <dbReference type="PROSITE" id="PS50932"/>
    </source>
</evidence>
<dbReference type="InterPro" id="IPR010982">
    <property type="entry name" value="Lambda_DNA-bd_dom_sf"/>
</dbReference>
<protein>
    <submittedName>
        <fullName evidence="6">Transcriptional regulator, LacI family</fullName>
    </submittedName>
</protein>
<evidence type="ECO:0000256" key="1">
    <source>
        <dbReference type="ARBA" id="ARBA00022491"/>
    </source>
</evidence>
<dbReference type="PANTHER" id="PTHR30146">
    <property type="entry name" value="LACI-RELATED TRANSCRIPTIONAL REPRESSOR"/>
    <property type="match status" value="1"/>
</dbReference>
<accession>E6UE57</accession>
<dbReference type="eggNOG" id="COG1609">
    <property type="taxonomic scope" value="Bacteria"/>
</dbReference>
<dbReference type="GO" id="GO:0003700">
    <property type="term" value="F:DNA-binding transcription factor activity"/>
    <property type="evidence" value="ECO:0007669"/>
    <property type="project" value="TreeGrafter"/>
</dbReference>
<dbReference type="HOGENOM" id="CLU_037628_6_2_9"/>
<dbReference type="KEGG" id="ral:Rumal_2442"/>
<dbReference type="PANTHER" id="PTHR30146:SF148">
    <property type="entry name" value="HTH-TYPE TRANSCRIPTIONAL REPRESSOR PURR-RELATED"/>
    <property type="match status" value="1"/>
</dbReference>
<gene>
    <name evidence="6" type="ordered locus">Rumal_2442</name>
</gene>
<dbReference type="SUPFAM" id="SSF47413">
    <property type="entry name" value="lambda repressor-like DNA-binding domains"/>
    <property type="match status" value="1"/>
</dbReference>
<evidence type="ECO:0000256" key="3">
    <source>
        <dbReference type="ARBA" id="ARBA00023125"/>
    </source>
</evidence>
<dbReference type="PROSITE" id="PS50932">
    <property type="entry name" value="HTH_LACI_2"/>
    <property type="match status" value="1"/>
</dbReference>
<dbReference type="EMBL" id="CP002403">
    <property type="protein sequence ID" value="ADU22922.1"/>
    <property type="molecule type" value="Genomic_DNA"/>
</dbReference>
<dbReference type="InterPro" id="IPR046335">
    <property type="entry name" value="LacI/GalR-like_sensor"/>
</dbReference>
<evidence type="ECO:0000256" key="4">
    <source>
        <dbReference type="ARBA" id="ARBA00023163"/>
    </source>
</evidence>
<dbReference type="STRING" id="697329.Rumal_2442"/>
<evidence type="ECO:0000313" key="7">
    <source>
        <dbReference type="Proteomes" id="UP000006919"/>
    </source>
</evidence>
<keyword evidence="1" id="KW-0678">Repressor</keyword>
<evidence type="ECO:0000313" key="6">
    <source>
        <dbReference type="EMBL" id="ADU22922.1"/>
    </source>
</evidence>
<keyword evidence="2" id="KW-0805">Transcription regulation</keyword>
<proteinExistence type="predicted"/>
<dbReference type="Proteomes" id="UP000006919">
    <property type="component" value="Chromosome"/>
</dbReference>
<keyword evidence="3" id="KW-0238">DNA-binding</keyword>
<dbReference type="Pfam" id="PF00356">
    <property type="entry name" value="LacI"/>
    <property type="match status" value="1"/>
</dbReference>
<organism evidence="6 7">
    <name type="scientific">Ruminococcus albus (strain ATCC 27210 / DSM 20455 / JCM 14654 / NCDO 2250 / 7)</name>
    <dbReference type="NCBI Taxonomy" id="697329"/>
    <lineage>
        <taxon>Bacteria</taxon>
        <taxon>Bacillati</taxon>
        <taxon>Bacillota</taxon>
        <taxon>Clostridia</taxon>
        <taxon>Eubacteriales</taxon>
        <taxon>Oscillospiraceae</taxon>
        <taxon>Ruminococcus</taxon>
    </lineage>
</organism>
<dbReference type="OrthoDB" id="43195at2"/>
<dbReference type="Gene3D" id="3.40.50.2300">
    <property type="match status" value="2"/>
</dbReference>
<dbReference type="Pfam" id="PF13377">
    <property type="entry name" value="Peripla_BP_3"/>
    <property type="match status" value="1"/>
</dbReference>
<dbReference type="AlphaFoldDB" id="E6UE57"/>
<dbReference type="SUPFAM" id="SSF53822">
    <property type="entry name" value="Periplasmic binding protein-like I"/>
    <property type="match status" value="1"/>
</dbReference>
<keyword evidence="4" id="KW-0804">Transcription</keyword>
<dbReference type="GO" id="GO:0000976">
    <property type="term" value="F:transcription cis-regulatory region binding"/>
    <property type="evidence" value="ECO:0007669"/>
    <property type="project" value="TreeGrafter"/>
</dbReference>
<evidence type="ECO:0000256" key="2">
    <source>
        <dbReference type="ARBA" id="ARBA00023015"/>
    </source>
</evidence>
<dbReference type="Gene3D" id="1.10.260.40">
    <property type="entry name" value="lambda repressor-like DNA-binding domains"/>
    <property type="match status" value="1"/>
</dbReference>
<name>E6UE57_RUMA7</name>
<dbReference type="SMART" id="SM00354">
    <property type="entry name" value="HTH_LACI"/>
    <property type="match status" value="1"/>
</dbReference>
<feature type="domain" description="HTH lacI-type" evidence="5">
    <location>
        <begin position="1"/>
        <end position="57"/>
    </location>
</feature>
<sequence>MSLKKISEMTGVSVSTVGRILSDPNHKCSSEDVRKRVLEAAREINYIPNASARSLRSGSRNEDKIYHVNILLTRFAHETTDPFYEEMLMTLEKELRNSSCIIGNIWHNAEFSDEKLSKTDRLKILTDELYPSSGQHSDGLIVIGKVTARALKLLKTKEKNIVSINRNSTNYEADEVLCDGSRIAQTAVGYLAKLGHTKIGYVGDCHNESRFAGYQAALTNNRLSPDIDHIFDTLPNEANGIAAMEYFSNLDDPPTGIYCANDILAVGMLKALNRRRGRGYAPSVISSDDIEAAQYTKPMLTTISLPKNEMVRFALMLLLDRIKGGHKIVSRLEVEGTLVIRESCQPYRELNEPEYYI</sequence>
<dbReference type="InterPro" id="IPR000843">
    <property type="entry name" value="HTH_LacI"/>
</dbReference>
<dbReference type="RefSeq" id="WP_013499056.1">
    <property type="nucleotide sequence ID" value="NC_014833.1"/>
</dbReference>